<reference evidence="1 2" key="1">
    <citation type="submission" date="2020-12" db="EMBL/GenBank/DDBJ databases">
        <title>FDA dAtabase for Regulatory Grade micrObial Sequences (FDA-ARGOS): Supporting development and validation of Infectious Disease Dx tests.</title>
        <authorList>
            <person name="Nelson B."/>
            <person name="Plummer A."/>
            <person name="Tallon L."/>
            <person name="Sadzewicz L."/>
            <person name="Zhao X."/>
            <person name="Boylan J."/>
            <person name="Ott S."/>
            <person name="Bowen H."/>
            <person name="Vavikolanu K."/>
            <person name="Mehta A."/>
            <person name="Aluvathingal J."/>
            <person name="Nadendla S."/>
            <person name="Myers T."/>
            <person name="Yan Y."/>
            <person name="Sichtig H."/>
        </authorList>
    </citation>
    <scope>NUCLEOTIDE SEQUENCE [LARGE SCALE GENOMIC DNA]</scope>
    <source>
        <strain evidence="1 2">FDAARGOS_920</strain>
    </source>
</reference>
<organism evidence="1 2">
    <name type="scientific">Bacillus tropicus</name>
    <dbReference type="NCBI Taxonomy" id="2026188"/>
    <lineage>
        <taxon>Bacteria</taxon>
        <taxon>Bacillati</taxon>
        <taxon>Bacillota</taxon>
        <taxon>Bacilli</taxon>
        <taxon>Bacillales</taxon>
        <taxon>Bacillaceae</taxon>
        <taxon>Bacillus</taxon>
        <taxon>Bacillus cereus group</taxon>
    </lineage>
</organism>
<evidence type="ECO:0008006" key="3">
    <source>
        <dbReference type="Google" id="ProtNLM"/>
    </source>
</evidence>
<protein>
    <recommendedName>
        <fullName evidence="3">Phage protein</fullName>
    </recommendedName>
</protein>
<gene>
    <name evidence="1" type="ORF">I6G77_04365</name>
</gene>
<evidence type="ECO:0000313" key="1">
    <source>
        <dbReference type="EMBL" id="QPR78445.1"/>
    </source>
</evidence>
<accession>A0A7T2QGQ1</accession>
<dbReference type="Proteomes" id="UP000594791">
    <property type="component" value="Chromosome"/>
</dbReference>
<sequence>MSAVKDNEFWKEVYYYMEEHDCYKDEAIKAVKARKNYDLKGKTVMEVFDEILEIIAEKGVKK</sequence>
<proteinExistence type="predicted"/>
<dbReference type="EMBL" id="CP065739">
    <property type="protein sequence ID" value="QPR78445.1"/>
    <property type="molecule type" value="Genomic_DNA"/>
</dbReference>
<keyword evidence="2" id="KW-1185">Reference proteome</keyword>
<name>A0A7T2QGQ1_9BACI</name>
<dbReference type="RefSeq" id="WP_042515950.1">
    <property type="nucleotide sequence ID" value="NZ_CP065739.1"/>
</dbReference>
<evidence type="ECO:0000313" key="2">
    <source>
        <dbReference type="Proteomes" id="UP000594791"/>
    </source>
</evidence>